<gene>
    <name evidence="12" type="ORF">NTJ_03402</name>
</gene>
<evidence type="ECO:0000256" key="8">
    <source>
        <dbReference type="ARBA" id="ARBA00023316"/>
    </source>
</evidence>
<evidence type="ECO:0000256" key="10">
    <source>
        <dbReference type="RuleBase" id="RU361169"/>
    </source>
</evidence>
<evidence type="ECO:0000313" key="13">
    <source>
        <dbReference type="Proteomes" id="UP001307889"/>
    </source>
</evidence>
<comment type="similarity">
    <text evidence="1 10">Belongs to the glycosyl hydrolase 28 family.</text>
</comment>
<evidence type="ECO:0000256" key="5">
    <source>
        <dbReference type="ARBA" id="ARBA00022801"/>
    </source>
</evidence>
<keyword evidence="13" id="KW-1185">Reference proteome</keyword>
<feature type="chain" id="PRO_5047514865" description="endo-polygalacturonase" evidence="11">
    <location>
        <begin position="22"/>
        <end position="357"/>
    </location>
</feature>
<dbReference type="InterPro" id="IPR050434">
    <property type="entry name" value="Glycosyl_hydrlase_28"/>
</dbReference>
<keyword evidence="7 10" id="KW-0326">Glycosidase</keyword>
<dbReference type="Pfam" id="PF00295">
    <property type="entry name" value="Glyco_hydro_28"/>
    <property type="match status" value="1"/>
</dbReference>
<dbReference type="PANTHER" id="PTHR31884:SF1">
    <property type="entry name" value="POLYGALACTURONASE"/>
    <property type="match status" value="1"/>
</dbReference>
<reference evidence="12 13" key="1">
    <citation type="submission" date="2023-09" db="EMBL/GenBank/DDBJ databases">
        <title>Nesidiocoris tenuis whole genome shotgun sequence.</title>
        <authorList>
            <person name="Shibata T."/>
            <person name="Shimoda M."/>
            <person name="Kobayashi T."/>
            <person name="Uehara T."/>
        </authorList>
    </citation>
    <scope>NUCLEOTIDE SEQUENCE [LARGE SCALE GENOMIC DNA]</scope>
    <source>
        <strain evidence="12 13">Japan</strain>
    </source>
</reference>
<keyword evidence="6" id="KW-1015">Disulfide bond</keyword>
<proteinExistence type="inferred from homology"/>
<feature type="signal peptide" evidence="11">
    <location>
        <begin position="1"/>
        <end position="21"/>
    </location>
</feature>
<keyword evidence="8" id="KW-0961">Cell wall biogenesis/degradation</keyword>
<accession>A0ABN7AEB1</accession>
<dbReference type="InterPro" id="IPR006626">
    <property type="entry name" value="PbH1"/>
</dbReference>
<dbReference type="Proteomes" id="UP001307889">
    <property type="component" value="Chromosome 2"/>
</dbReference>
<keyword evidence="3 11" id="KW-0732">Signal</keyword>
<protein>
    <recommendedName>
        <fullName evidence="2">endo-polygalacturonase</fullName>
        <ecNumber evidence="2">3.2.1.15</ecNumber>
    </recommendedName>
</protein>
<dbReference type="PANTHER" id="PTHR31884">
    <property type="entry name" value="POLYGALACTURONASE"/>
    <property type="match status" value="1"/>
</dbReference>
<evidence type="ECO:0000313" key="12">
    <source>
        <dbReference type="EMBL" id="BES90594.1"/>
    </source>
</evidence>
<dbReference type="SUPFAM" id="SSF51126">
    <property type="entry name" value="Pectin lyase-like"/>
    <property type="match status" value="1"/>
</dbReference>
<evidence type="ECO:0000256" key="7">
    <source>
        <dbReference type="ARBA" id="ARBA00023295"/>
    </source>
</evidence>
<dbReference type="EC" id="3.2.1.15" evidence="2"/>
<evidence type="ECO:0000256" key="11">
    <source>
        <dbReference type="SAM" id="SignalP"/>
    </source>
</evidence>
<dbReference type="SMART" id="SM00710">
    <property type="entry name" value="PbH1"/>
    <property type="match status" value="6"/>
</dbReference>
<dbReference type="InterPro" id="IPR000743">
    <property type="entry name" value="Glyco_hydro_28"/>
</dbReference>
<sequence length="357" mass="38788">MGERLVFALGLCLAIIQTIVANPVVVNNINQLQNAKKSKHIILKNVVVPAGVSLDLTGLQPGTVVEFDGVTKFGFTQWKGPLIKTQGSGITIRGRNGHLIDCEGRRWWDGKGGNGGKTKPQFFHIALTDSKIEHLNVKNIPVHGFAVNGKNIYIAYVRIDNHDGRTQGGHNTDGFDVANAENVRITNCYVDNQDDCLALNSGKNILFEYNICKGGHGISIAPWGRSFDEVRDVRVIGCQVLDSRVGIRVKTGAGAHGIVKNVTYDNIVLQNIRVSGIIVHGNYRNTGQMGKPTAGVPIEDLTINNVRGNVLKDGTNIQIYVANGMARNWKWSQINVNGGTRKVECGGKPNNVHVQCG</sequence>
<dbReference type="InterPro" id="IPR011050">
    <property type="entry name" value="Pectin_lyase_fold/virulence"/>
</dbReference>
<evidence type="ECO:0000256" key="3">
    <source>
        <dbReference type="ARBA" id="ARBA00022729"/>
    </source>
</evidence>
<dbReference type="Gene3D" id="2.160.20.10">
    <property type="entry name" value="Single-stranded right-handed beta-helix, Pectin lyase-like"/>
    <property type="match status" value="1"/>
</dbReference>
<keyword evidence="4" id="KW-0677">Repeat</keyword>
<name>A0ABN7AEB1_9HEMI</name>
<dbReference type="EMBL" id="AP028910">
    <property type="protein sequence ID" value="BES90594.1"/>
    <property type="molecule type" value="Genomic_DNA"/>
</dbReference>
<evidence type="ECO:0000256" key="1">
    <source>
        <dbReference type="ARBA" id="ARBA00008834"/>
    </source>
</evidence>
<evidence type="ECO:0000256" key="4">
    <source>
        <dbReference type="ARBA" id="ARBA00022737"/>
    </source>
</evidence>
<evidence type="ECO:0000256" key="2">
    <source>
        <dbReference type="ARBA" id="ARBA00012736"/>
    </source>
</evidence>
<keyword evidence="5 10" id="KW-0378">Hydrolase</keyword>
<organism evidence="12 13">
    <name type="scientific">Nesidiocoris tenuis</name>
    <dbReference type="NCBI Taxonomy" id="355587"/>
    <lineage>
        <taxon>Eukaryota</taxon>
        <taxon>Metazoa</taxon>
        <taxon>Ecdysozoa</taxon>
        <taxon>Arthropoda</taxon>
        <taxon>Hexapoda</taxon>
        <taxon>Insecta</taxon>
        <taxon>Pterygota</taxon>
        <taxon>Neoptera</taxon>
        <taxon>Paraneoptera</taxon>
        <taxon>Hemiptera</taxon>
        <taxon>Heteroptera</taxon>
        <taxon>Panheteroptera</taxon>
        <taxon>Cimicomorpha</taxon>
        <taxon>Miridae</taxon>
        <taxon>Dicyphina</taxon>
        <taxon>Nesidiocoris</taxon>
    </lineage>
</organism>
<dbReference type="InterPro" id="IPR012334">
    <property type="entry name" value="Pectin_lyas_fold"/>
</dbReference>
<comment type="catalytic activity">
    <reaction evidence="9">
        <text>(1,4-alpha-D-galacturonosyl)n+m + H2O = (1,4-alpha-D-galacturonosyl)n + (1,4-alpha-D-galacturonosyl)m.</text>
        <dbReference type="EC" id="3.2.1.15"/>
    </reaction>
</comment>
<evidence type="ECO:0000256" key="6">
    <source>
        <dbReference type="ARBA" id="ARBA00023157"/>
    </source>
</evidence>
<evidence type="ECO:0000256" key="9">
    <source>
        <dbReference type="ARBA" id="ARBA00034074"/>
    </source>
</evidence>